<dbReference type="InterPro" id="IPR009241">
    <property type="entry name" value="HigB-like"/>
</dbReference>
<name>A0A0F9N5N3_9ZZZZ</name>
<gene>
    <name evidence="1" type="ORF">LCGC14_0991740</name>
</gene>
<dbReference type="Pfam" id="PF05973">
    <property type="entry name" value="Gp49"/>
    <property type="match status" value="1"/>
</dbReference>
<accession>A0A0F9N5N3</accession>
<dbReference type="InterPro" id="IPR014056">
    <property type="entry name" value="TypeIITA-like_toxin_pred"/>
</dbReference>
<evidence type="ECO:0000313" key="1">
    <source>
        <dbReference type="EMBL" id="KKN14885.1"/>
    </source>
</evidence>
<proteinExistence type="predicted"/>
<dbReference type="NCBIfam" id="TIGR02683">
    <property type="entry name" value="upstrm_HI1419"/>
    <property type="match status" value="1"/>
</dbReference>
<organism evidence="1">
    <name type="scientific">marine sediment metagenome</name>
    <dbReference type="NCBI Taxonomy" id="412755"/>
    <lineage>
        <taxon>unclassified sequences</taxon>
        <taxon>metagenomes</taxon>
        <taxon>ecological metagenomes</taxon>
    </lineage>
</organism>
<dbReference type="AlphaFoldDB" id="A0A0F9N5N3"/>
<evidence type="ECO:0008006" key="2">
    <source>
        <dbReference type="Google" id="ProtNLM"/>
    </source>
</evidence>
<dbReference type="EMBL" id="LAZR01003773">
    <property type="protein sequence ID" value="KKN14885.1"/>
    <property type="molecule type" value="Genomic_DNA"/>
</dbReference>
<dbReference type="PANTHER" id="PTHR41791:SF1">
    <property type="entry name" value="SSL7039 PROTEIN"/>
    <property type="match status" value="1"/>
</dbReference>
<sequence length="120" mass="13995">MYPIRYNKVMEIEIYETALGKRPFDIWLNKIKDKQTIGKILTRLDRLEVGNMGDCKPLKDGIYELRIHYGAGIRVYYSKIKNKVLLLLCGGTKGSQTKDMKKAKEFLQDYKNRGVKYGKK</sequence>
<reference evidence="1" key="1">
    <citation type="journal article" date="2015" name="Nature">
        <title>Complex archaea that bridge the gap between prokaryotes and eukaryotes.</title>
        <authorList>
            <person name="Spang A."/>
            <person name="Saw J.H."/>
            <person name="Jorgensen S.L."/>
            <person name="Zaremba-Niedzwiedzka K."/>
            <person name="Martijn J."/>
            <person name="Lind A.E."/>
            <person name="van Eijk R."/>
            <person name="Schleper C."/>
            <person name="Guy L."/>
            <person name="Ettema T.J."/>
        </authorList>
    </citation>
    <scope>NUCLEOTIDE SEQUENCE</scope>
</reference>
<dbReference type="PIRSF" id="PIRSF028744">
    <property type="entry name" value="Addict_mod_HI1419"/>
    <property type="match status" value="1"/>
</dbReference>
<dbReference type="PANTHER" id="PTHR41791">
    <property type="entry name" value="SSL7039 PROTEIN"/>
    <property type="match status" value="1"/>
</dbReference>
<comment type="caution">
    <text evidence="1">The sequence shown here is derived from an EMBL/GenBank/DDBJ whole genome shotgun (WGS) entry which is preliminary data.</text>
</comment>
<protein>
    <recommendedName>
        <fullName evidence="2">Addiction module killer protein</fullName>
    </recommendedName>
</protein>